<dbReference type="Proteomes" id="UP000663828">
    <property type="component" value="Unassembled WGS sequence"/>
</dbReference>
<comment type="caution">
    <text evidence="1">The sequence shown here is derived from an EMBL/GenBank/DDBJ whole genome shotgun (WGS) entry which is preliminary data.</text>
</comment>
<sequence>MTHFLSSYLLRCMKKQEPADVNPNQNGVKNLFYATTEFDLSRSDDEDEEENYSLNSIRYPKGPVINRLFSISGRNLARNISQVDTSINTSNNQSVQLETS</sequence>
<dbReference type="AlphaFoldDB" id="A0A816F8R3"/>
<reference evidence="1" key="1">
    <citation type="submission" date="2021-02" db="EMBL/GenBank/DDBJ databases">
        <authorList>
            <person name="Nowell W R."/>
        </authorList>
    </citation>
    <scope>NUCLEOTIDE SEQUENCE</scope>
</reference>
<organism evidence="1 2">
    <name type="scientific">Adineta ricciae</name>
    <name type="common">Rotifer</name>
    <dbReference type="NCBI Taxonomy" id="249248"/>
    <lineage>
        <taxon>Eukaryota</taxon>
        <taxon>Metazoa</taxon>
        <taxon>Spiralia</taxon>
        <taxon>Gnathifera</taxon>
        <taxon>Rotifera</taxon>
        <taxon>Eurotatoria</taxon>
        <taxon>Bdelloidea</taxon>
        <taxon>Adinetida</taxon>
        <taxon>Adinetidae</taxon>
        <taxon>Adineta</taxon>
    </lineage>
</organism>
<accession>A0A816F8R3</accession>
<name>A0A816F8R3_ADIRI</name>
<dbReference type="EMBL" id="CAJNOR010010957">
    <property type="protein sequence ID" value="CAF1657991.1"/>
    <property type="molecule type" value="Genomic_DNA"/>
</dbReference>
<proteinExistence type="predicted"/>
<keyword evidence="2" id="KW-1185">Reference proteome</keyword>
<evidence type="ECO:0000313" key="2">
    <source>
        <dbReference type="Proteomes" id="UP000663828"/>
    </source>
</evidence>
<protein>
    <submittedName>
        <fullName evidence="1">Uncharacterized protein</fullName>
    </submittedName>
</protein>
<gene>
    <name evidence="1" type="ORF">XAT740_LOCUS56286</name>
</gene>
<evidence type="ECO:0000313" key="1">
    <source>
        <dbReference type="EMBL" id="CAF1657991.1"/>
    </source>
</evidence>